<feature type="transmembrane region" description="Helical" evidence="7">
    <location>
        <begin position="84"/>
        <end position="106"/>
    </location>
</feature>
<keyword evidence="3 7" id="KW-0812">Transmembrane</keyword>
<sequence length="442" mass="43830">MSRGGALGPLRSLGTVGGALLASSALGYVLLALVARVLEEDRYAVFLSAWGVVFGLGSVLSVVEQEVSRYAAEARAAGRATPRAATQVLALAGGAALAVCAALALSPPGARVFGGLPVLGLLACVSTAGFAVQFFVRGVLVGRGLLRPYAAVLLVEAGVRLLVAGALALWLAAAPAGGPDRTVAMVAAVVTGSFAWVVAVRRVRGEMASAGPSEPWGALARDVAVLATAAGLTAVLLTGYPSLVVLVVGDSTGLAALFAAVTATRVPLLLLAPVQALAVPAVVRLVLAGRTDRLRMLLVRGGLALLAVAAVGALGGALLGPWVVATAFGSQYRTSGTTVAVLMAATVVVGGVLLESAALLALRRRPAMLGTWAAAAATAVVLLATWPGTAEDRGVAGLGGAALAGAVWATTALLRATRGEPVRGHQPGAAPVPGPGPEPGQR</sequence>
<comment type="subcellular location">
    <subcellularLocation>
        <location evidence="1">Cell membrane</location>
        <topology evidence="1">Multi-pass membrane protein</topology>
    </subcellularLocation>
</comment>
<reference evidence="8 9" key="2">
    <citation type="journal article" date="2015" name="Stand. Genomic Sci.">
        <title>Draft genome sequence of Cellulomonas carbonis T26(T) and comparative analysis of six Cellulomonas genomes.</title>
        <authorList>
            <person name="Zhuang W."/>
            <person name="Zhang S."/>
            <person name="Xia X."/>
            <person name="Wang G."/>
        </authorList>
    </citation>
    <scope>NUCLEOTIDE SEQUENCE [LARGE SCALE GENOMIC DNA]</scope>
    <source>
        <strain evidence="8 9">T26</strain>
    </source>
</reference>
<protein>
    <recommendedName>
        <fullName evidence="10">Polysaccharide biosynthesis protein</fullName>
    </recommendedName>
</protein>
<dbReference type="PANTHER" id="PTHR30250:SF11">
    <property type="entry name" value="O-ANTIGEN TRANSPORTER-RELATED"/>
    <property type="match status" value="1"/>
</dbReference>
<evidence type="ECO:0000256" key="2">
    <source>
        <dbReference type="ARBA" id="ARBA00022475"/>
    </source>
</evidence>
<evidence type="ECO:0000313" key="9">
    <source>
        <dbReference type="Proteomes" id="UP000029839"/>
    </source>
</evidence>
<dbReference type="EMBL" id="AXCY01000128">
    <property type="protein sequence ID" value="KGM09033.1"/>
    <property type="molecule type" value="Genomic_DNA"/>
</dbReference>
<evidence type="ECO:0008006" key="10">
    <source>
        <dbReference type="Google" id="ProtNLM"/>
    </source>
</evidence>
<evidence type="ECO:0000256" key="6">
    <source>
        <dbReference type="SAM" id="MobiDB-lite"/>
    </source>
</evidence>
<reference evidence="8 9" key="1">
    <citation type="submission" date="2013-08" db="EMBL/GenBank/DDBJ databases">
        <title>Genome sequencing of Cellulomonas carbonis T26.</title>
        <authorList>
            <person name="Chen F."/>
            <person name="Li Y."/>
            <person name="Wang G."/>
        </authorList>
    </citation>
    <scope>NUCLEOTIDE SEQUENCE [LARGE SCALE GENOMIC DNA]</scope>
    <source>
        <strain evidence="8 9">T26</strain>
    </source>
</reference>
<proteinExistence type="predicted"/>
<organism evidence="8 9">
    <name type="scientific">Cellulomonas carbonis T26</name>
    <dbReference type="NCBI Taxonomy" id="947969"/>
    <lineage>
        <taxon>Bacteria</taxon>
        <taxon>Bacillati</taxon>
        <taxon>Actinomycetota</taxon>
        <taxon>Actinomycetes</taxon>
        <taxon>Micrococcales</taxon>
        <taxon>Cellulomonadaceae</taxon>
        <taxon>Cellulomonas</taxon>
    </lineage>
</organism>
<evidence type="ECO:0000256" key="3">
    <source>
        <dbReference type="ARBA" id="ARBA00022692"/>
    </source>
</evidence>
<feature type="transmembrane region" description="Helical" evidence="7">
    <location>
        <begin position="112"/>
        <end position="136"/>
    </location>
</feature>
<dbReference type="PANTHER" id="PTHR30250">
    <property type="entry name" value="PST FAMILY PREDICTED COLANIC ACID TRANSPORTER"/>
    <property type="match status" value="1"/>
</dbReference>
<dbReference type="OrthoDB" id="3684353at2"/>
<name>A0A0A0BKI2_9CELL</name>
<evidence type="ECO:0000256" key="1">
    <source>
        <dbReference type="ARBA" id="ARBA00004651"/>
    </source>
</evidence>
<dbReference type="GO" id="GO:0005886">
    <property type="term" value="C:plasma membrane"/>
    <property type="evidence" value="ECO:0007669"/>
    <property type="project" value="UniProtKB-SubCell"/>
</dbReference>
<feature type="transmembrane region" description="Helical" evidence="7">
    <location>
        <begin position="268"/>
        <end position="287"/>
    </location>
</feature>
<dbReference type="Proteomes" id="UP000029839">
    <property type="component" value="Unassembled WGS sequence"/>
</dbReference>
<feature type="transmembrane region" description="Helical" evidence="7">
    <location>
        <begin position="394"/>
        <end position="414"/>
    </location>
</feature>
<evidence type="ECO:0000256" key="7">
    <source>
        <dbReference type="SAM" id="Phobius"/>
    </source>
</evidence>
<evidence type="ECO:0000256" key="5">
    <source>
        <dbReference type="ARBA" id="ARBA00023136"/>
    </source>
</evidence>
<feature type="transmembrane region" description="Helical" evidence="7">
    <location>
        <begin position="299"/>
        <end position="319"/>
    </location>
</feature>
<feature type="transmembrane region" description="Helical" evidence="7">
    <location>
        <begin position="148"/>
        <end position="171"/>
    </location>
</feature>
<feature type="transmembrane region" description="Helical" evidence="7">
    <location>
        <begin position="12"/>
        <end position="37"/>
    </location>
</feature>
<feature type="region of interest" description="Disordered" evidence="6">
    <location>
        <begin position="418"/>
        <end position="442"/>
    </location>
</feature>
<feature type="compositionally biased region" description="Pro residues" evidence="6">
    <location>
        <begin position="430"/>
        <end position="442"/>
    </location>
</feature>
<keyword evidence="9" id="KW-1185">Reference proteome</keyword>
<comment type="caution">
    <text evidence="8">The sequence shown here is derived from an EMBL/GenBank/DDBJ whole genome shotgun (WGS) entry which is preliminary data.</text>
</comment>
<feature type="transmembrane region" description="Helical" evidence="7">
    <location>
        <begin position="369"/>
        <end position="388"/>
    </location>
</feature>
<accession>A0A0A0BKI2</accession>
<feature type="transmembrane region" description="Helical" evidence="7">
    <location>
        <begin position="183"/>
        <end position="203"/>
    </location>
</feature>
<dbReference type="AlphaFoldDB" id="A0A0A0BKI2"/>
<keyword evidence="4 7" id="KW-1133">Transmembrane helix</keyword>
<dbReference type="InterPro" id="IPR050833">
    <property type="entry name" value="Poly_Biosynth_Transport"/>
</dbReference>
<keyword evidence="5 7" id="KW-0472">Membrane</keyword>
<feature type="transmembrane region" description="Helical" evidence="7">
    <location>
        <begin position="339"/>
        <end position="362"/>
    </location>
</feature>
<keyword evidence="2" id="KW-1003">Cell membrane</keyword>
<evidence type="ECO:0000313" key="8">
    <source>
        <dbReference type="EMBL" id="KGM09033.1"/>
    </source>
</evidence>
<feature type="transmembrane region" description="Helical" evidence="7">
    <location>
        <begin position="43"/>
        <end position="63"/>
    </location>
</feature>
<dbReference type="RefSeq" id="WP_052426514.1">
    <property type="nucleotide sequence ID" value="NZ_AXCY01000128.1"/>
</dbReference>
<evidence type="ECO:0000256" key="4">
    <source>
        <dbReference type="ARBA" id="ARBA00022989"/>
    </source>
</evidence>
<feature type="transmembrane region" description="Helical" evidence="7">
    <location>
        <begin position="223"/>
        <end position="248"/>
    </location>
</feature>
<gene>
    <name evidence="8" type="ORF">N868_04670</name>
</gene>